<evidence type="ECO:0008006" key="2">
    <source>
        <dbReference type="Google" id="ProtNLM"/>
    </source>
</evidence>
<organism evidence="1">
    <name type="scientific">hydrothermal vent metagenome</name>
    <dbReference type="NCBI Taxonomy" id="652676"/>
    <lineage>
        <taxon>unclassified sequences</taxon>
        <taxon>metagenomes</taxon>
        <taxon>ecological metagenomes</taxon>
    </lineage>
</organism>
<dbReference type="PROSITE" id="PS51257">
    <property type="entry name" value="PROKAR_LIPOPROTEIN"/>
    <property type="match status" value="1"/>
</dbReference>
<evidence type="ECO:0000313" key="1">
    <source>
        <dbReference type="EMBL" id="VAW09512.1"/>
    </source>
</evidence>
<dbReference type="EMBL" id="UOEK01000595">
    <property type="protein sequence ID" value="VAW09512.1"/>
    <property type="molecule type" value="Genomic_DNA"/>
</dbReference>
<dbReference type="AlphaFoldDB" id="A0A3B0T527"/>
<name>A0A3B0T527_9ZZZZ</name>
<gene>
    <name evidence="1" type="ORF">MNBD_ACTINO02-2101</name>
</gene>
<reference evidence="1" key="1">
    <citation type="submission" date="2018-06" db="EMBL/GenBank/DDBJ databases">
        <authorList>
            <person name="Zhirakovskaya E."/>
        </authorList>
    </citation>
    <scope>NUCLEOTIDE SEQUENCE</scope>
</reference>
<accession>A0A3B0T527</accession>
<sequence length="264" mass="28848">MRPIARVLTLVVVLVAGACSPGPSVMSDAEIATATEMGVQRGDYLEGIRAEERLMSECMAQRGYEYTPLPAEDLIVFKTDLPGYGMTQSLLDGVRGLGSEPPDPNIARLPKEQREGYIDAATACRERVSVVRESPLGTPAAVDARQLFDAAWEEFYRTPGFVAAVEDWSGCMAEKGYEFSELREPKLSMIDQLVALSSSVDDSTLLDEGVVLALLAEEIAVSDADRECRALHIDRLELDFKTRLLRDNADSVAVLRSATRGETD</sequence>
<protein>
    <recommendedName>
        <fullName evidence="2">Lipoprotein</fullName>
    </recommendedName>
</protein>
<proteinExistence type="predicted"/>